<evidence type="ECO:0000313" key="7">
    <source>
        <dbReference type="Proteomes" id="UP000573327"/>
    </source>
</evidence>
<feature type="region of interest" description="Disordered" evidence="3">
    <location>
        <begin position="213"/>
        <end position="262"/>
    </location>
</feature>
<dbReference type="GO" id="GO:0000287">
    <property type="term" value="F:magnesium ion binding"/>
    <property type="evidence" value="ECO:0007669"/>
    <property type="project" value="InterPro"/>
</dbReference>
<evidence type="ECO:0000256" key="3">
    <source>
        <dbReference type="SAM" id="MobiDB-lite"/>
    </source>
</evidence>
<proteinExistence type="inferred from homology"/>
<dbReference type="SUPFAM" id="SSF56214">
    <property type="entry name" value="4'-phosphopantetheinyl transferase"/>
    <property type="match status" value="2"/>
</dbReference>
<feature type="domain" description="4'-phosphopantetheinyl transferase N-terminal" evidence="5">
    <location>
        <begin position="20"/>
        <end position="105"/>
    </location>
</feature>
<keyword evidence="2 6" id="KW-0808">Transferase</keyword>
<comment type="caution">
    <text evidence="6">The sequence shown here is derived from an EMBL/GenBank/DDBJ whole genome shotgun (WGS) entry which is preliminary data.</text>
</comment>
<dbReference type="InterPro" id="IPR037143">
    <property type="entry name" value="4-PPantetheinyl_Trfase_dom_sf"/>
</dbReference>
<dbReference type="InterPro" id="IPR008278">
    <property type="entry name" value="4-PPantetheinyl_Trfase_dom"/>
</dbReference>
<reference evidence="6 7" key="1">
    <citation type="submission" date="2020-08" db="EMBL/GenBank/DDBJ databases">
        <title>Sequencing the genomes of 1000 actinobacteria strains.</title>
        <authorList>
            <person name="Klenk H.-P."/>
        </authorList>
    </citation>
    <scope>NUCLEOTIDE SEQUENCE [LARGE SCALE GENOMIC DNA]</scope>
    <source>
        <strain evidence="6 7">DSM 44786</strain>
    </source>
</reference>
<dbReference type="EMBL" id="JACHJR010000001">
    <property type="protein sequence ID" value="MBB4948471.1"/>
    <property type="molecule type" value="Genomic_DNA"/>
</dbReference>
<dbReference type="GO" id="GO:0008897">
    <property type="term" value="F:holo-[acyl-carrier-protein] synthase activity"/>
    <property type="evidence" value="ECO:0007669"/>
    <property type="project" value="InterPro"/>
</dbReference>
<dbReference type="Gene3D" id="3.90.470.20">
    <property type="entry name" value="4'-phosphopantetheinyl transferase domain"/>
    <property type="match status" value="2"/>
</dbReference>
<sequence>MTPGRSRTRFLAHDLDTPGAEELAAAVFRVLPAAERERVLRLHLPSDRTRSTIARWLARRAAADLVGEPWTALRLARHADGRPRVEDRPELSLSIAHSGRYAMAAVAVGALVGIDTEQVSRVAALPDSFFLTPAESAALPPAAEGPEHRAALWVLKEAAVKLTGEGLRGGLRRIGFEPRGECLPYVARTTYTTAEFRALRLPGGYVAAVGVSSGTPPHRPEFVGAARGTGPATERTDCPWTTEPTSTAREHPRTAPVTAGRR</sequence>
<evidence type="ECO:0000256" key="2">
    <source>
        <dbReference type="ARBA" id="ARBA00022679"/>
    </source>
</evidence>
<dbReference type="AlphaFoldDB" id="A0A7W7SDH1"/>
<evidence type="ECO:0000313" key="6">
    <source>
        <dbReference type="EMBL" id="MBB4948471.1"/>
    </source>
</evidence>
<dbReference type="InterPro" id="IPR050559">
    <property type="entry name" value="P-Pant_transferase_sf"/>
</dbReference>
<gene>
    <name evidence="6" type="ORF">F4556_004006</name>
</gene>
<dbReference type="GO" id="GO:0005829">
    <property type="term" value="C:cytosol"/>
    <property type="evidence" value="ECO:0007669"/>
    <property type="project" value="TreeGrafter"/>
</dbReference>
<dbReference type="Pfam" id="PF01648">
    <property type="entry name" value="ACPS"/>
    <property type="match status" value="1"/>
</dbReference>
<dbReference type="PANTHER" id="PTHR12215">
    <property type="entry name" value="PHOSPHOPANTETHEINE TRANSFERASE"/>
    <property type="match status" value="1"/>
</dbReference>
<dbReference type="InterPro" id="IPR055066">
    <property type="entry name" value="AASDHPPT_N"/>
</dbReference>
<keyword evidence="7" id="KW-1185">Reference proteome</keyword>
<name>A0A7W7SDH1_9ACTN</name>
<protein>
    <submittedName>
        <fullName evidence="6">Phosphopantetheinyl transferase</fullName>
    </submittedName>
</protein>
<dbReference type="PANTHER" id="PTHR12215:SF10">
    <property type="entry name" value="L-AMINOADIPATE-SEMIALDEHYDE DEHYDROGENASE-PHOSPHOPANTETHEINYL TRANSFERASE"/>
    <property type="match status" value="1"/>
</dbReference>
<accession>A0A7W7SDH1</accession>
<comment type="similarity">
    <text evidence="1">Belongs to the P-Pant transferase superfamily. Gsp/Sfp/HetI/AcpT family.</text>
</comment>
<dbReference type="Pfam" id="PF22624">
    <property type="entry name" value="AASDHPPT_N"/>
    <property type="match status" value="1"/>
</dbReference>
<dbReference type="Proteomes" id="UP000573327">
    <property type="component" value="Unassembled WGS sequence"/>
</dbReference>
<dbReference type="GO" id="GO:0019878">
    <property type="term" value="P:lysine biosynthetic process via aminoadipic acid"/>
    <property type="evidence" value="ECO:0007669"/>
    <property type="project" value="TreeGrafter"/>
</dbReference>
<evidence type="ECO:0000256" key="1">
    <source>
        <dbReference type="ARBA" id="ARBA00010990"/>
    </source>
</evidence>
<organism evidence="6 7">
    <name type="scientific">Kitasatospora gansuensis</name>
    <dbReference type="NCBI Taxonomy" id="258050"/>
    <lineage>
        <taxon>Bacteria</taxon>
        <taxon>Bacillati</taxon>
        <taxon>Actinomycetota</taxon>
        <taxon>Actinomycetes</taxon>
        <taxon>Kitasatosporales</taxon>
        <taxon>Streptomycetaceae</taxon>
        <taxon>Kitasatospora</taxon>
    </lineage>
</organism>
<evidence type="ECO:0000259" key="5">
    <source>
        <dbReference type="Pfam" id="PF22624"/>
    </source>
</evidence>
<feature type="domain" description="4'-phosphopantetheinyl transferase" evidence="4">
    <location>
        <begin position="112"/>
        <end position="208"/>
    </location>
</feature>
<dbReference type="RefSeq" id="WP_184918129.1">
    <property type="nucleotide sequence ID" value="NZ_JACHJR010000001.1"/>
</dbReference>
<evidence type="ECO:0000259" key="4">
    <source>
        <dbReference type="Pfam" id="PF01648"/>
    </source>
</evidence>